<evidence type="ECO:0000256" key="1">
    <source>
        <dbReference type="SAM" id="SignalP"/>
    </source>
</evidence>
<dbReference type="AlphaFoldDB" id="A0A7W4W8F8"/>
<organism evidence="2 3">
    <name type="scientific">Microbulbifer rhizosphaerae</name>
    <dbReference type="NCBI Taxonomy" id="1562603"/>
    <lineage>
        <taxon>Bacteria</taxon>
        <taxon>Pseudomonadati</taxon>
        <taxon>Pseudomonadota</taxon>
        <taxon>Gammaproteobacteria</taxon>
        <taxon>Cellvibrionales</taxon>
        <taxon>Microbulbiferaceae</taxon>
        <taxon>Microbulbifer</taxon>
    </lineage>
</organism>
<comment type="caution">
    <text evidence="2">The sequence shown here is derived from an EMBL/GenBank/DDBJ whole genome shotgun (WGS) entry which is preliminary data.</text>
</comment>
<reference evidence="2 3" key="1">
    <citation type="submission" date="2020-08" db="EMBL/GenBank/DDBJ databases">
        <title>Genomic Encyclopedia of Type Strains, Phase III (KMG-III): the genomes of soil and plant-associated and newly described type strains.</title>
        <authorList>
            <person name="Whitman W."/>
        </authorList>
    </citation>
    <scope>NUCLEOTIDE SEQUENCE [LARGE SCALE GENOMIC DNA]</scope>
    <source>
        <strain evidence="2 3">CECT 8799</strain>
    </source>
</reference>
<protein>
    <recommendedName>
        <fullName evidence="4">Lipoprotein</fullName>
    </recommendedName>
</protein>
<dbReference type="RefSeq" id="WP_183456271.1">
    <property type="nucleotide sequence ID" value="NZ_JACHWZ010000002.1"/>
</dbReference>
<evidence type="ECO:0008006" key="4">
    <source>
        <dbReference type="Google" id="ProtNLM"/>
    </source>
</evidence>
<keyword evidence="3" id="KW-1185">Reference proteome</keyword>
<dbReference type="EMBL" id="JACHWZ010000002">
    <property type="protein sequence ID" value="MBB3059642.1"/>
    <property type="molecule type" value="Genomic_DNA"/>
</dbReference>
<sequence>MKAINMTLSMAALALLVACNSQPARGGEKPALIAGATLESRAELQRLVSEALHGAPVTLAEDAFTRESTLIIERNPPQNLQQRPLQGRDMDRPKKFRLLLSGERCWLERESDGERWELLQAKCVPAGG</sequence>
<keyword evidence="1" id="KW-0732">Signal</keyword>
<name>A0A7W4W8F8_9GAMM</name>
<dbReference type="PROSITE" id="PS51257">
    <property type="entry name" value="PROKAR_LIPOPROTEIN"/>
    <property type="match status" value="1"/>
</dbReference>
<gene>
    <name evidence="2" type="ORF">FHS09_000450</name>
</gene>
<proteinExistence type="predicted"/>
<accession>A0A7W4W8F8</accession>
<evidence type="ECO:0000313" key="3">
    <source>
        <dbReference type="Proteomes" id="UP000535937"/>
    </source>
</evidence>
<feature type="signal peptide" evidence="1">
    <location>
        <begin position="1"/>
        <end position="26"/>
    </location>
</feature>
<evidence type="ECO:0000313" key="2">
    <source>
        <dbReference type="EMBL" id="MBB3059642.1"/>
    </source>
</evidence>
<feature type="chain" id="PRO_5031298906" description="Lipoprotein" evidence="1">
    <location>
        <begin position="27"/>
        <end position="128"/>
    </location>
</feature>
<dbReference type="Proteomes" id="UP000535937">
    <property type="component" value="Unassembled WGS sequence"/>
</dbReference>